<evidence type="ECO:0000313" key="2">
    <source>
        <dbReference type="Proteomes" id="UP000807769"/>
    </source>
</evidence>
<evidence type="ECO:0000313" key="1">
    <source>
        <dbReference type="EMBL" id="KAG1811386.1"/>
    </source>
</evidence>
<name>A0A9P7JAQ7_9AGAM</name>
<reference evidence="1" key="1">
    <citation type="journal article" date="2020" name="New Phytol.">
        <title>Comparative genomics reveals dynamic genome evolution in host specialist ectomycorrhizal fungi.</title>
        <authorList>
            <person name="Lofgren L.A."/>
            <person name="Nguyen N.H."/>
            <person name="Vilgalys R."/>
            <person name="Ruytinx J."/>
            <person name="Liao H.L."/>
            <person name="Branco S."/>
            <person name="Kuo A."/>
            <person name="LaButti K."/>
            <person name="Lipzen A."/>
            <person name="Andreopoulos W."/>
            <person name="Pangilinan J."/>
            <person name="Riley R."/>
            <person name="Hundley H."/>
            <person name="Na H."/>
            <person name="Barry K."/>
            <person name="Grigoriev I.V."/>
            <person name="Stajich J.E."/>
            <person name="Kennedy P.G."/>
        </authorList>
    </citation>
    <scope>NUCLEOTIDE SEQUENCE</scope>
    <source>
        <strain evidence="1">MN1</strain>
    </source>
</reference>
<sequence>MFCLRTLRELKLLKFLSEAGVRENIISILDIIKLPSLDTFKEVCRAYRIHYSIFRLSEPARTSCSTF</sequence>
<dbReference type="EMBL" id="JABBWG010000029">
    <property type="protein sequence ID" value="KAG1811386.1"/>
    <property type="molecule type" value="Genomic_DNA"/>
</dbReference>
<dbReference type="RefSeq" id="XP_041189985.1">
    <property type="nucleotide sequence ID" value="XM_041336391.1"/>
</dbReference>
<keyword evidence="2" id="KW-1185">Reference proteome</keyword>
<dbReference type="Proteomes" id="UP000807769">
    <property type="component" value="Unassembled WGS sequence"/>
</dbReference>
<proteinExistence type="predicted"/>
<dbReference type="Gene3D" id="3.30.200.20">
    <property type="entry name" value="Phosphorylase Kinase, domain 1"/>
    <property type="match status" value="1"/>
</dbReference>
<organism evidence="1 2">
    <name type="scientific">Suillus subaureus</name>
    <dbReference type="NCBI Taxonomy" id="48587"/>
    <lineage>
        <taxon>Eukaryota</taxon>
        <taxon>Fungi</taxon>
        <taxon>Dikarya</taxon>
        <taxon>Basidiomycota</taxon>
        <taxon>Agaricomycotina</taxon>
        <taxon>Agaricomycetes</taxon>
        <taxon>Agaricomycetidae</taxon>
        <taxon>Boletales</taxon>
        <taxon>Suillineae</taxon>
        <taxon>Suillaceae</taxon>
        <taxon>Suillus</taxon>
    </lineage>
</organism>
<accession>A0A9P7JAQ7</accession>
<comment type="caution">
    <text evidence="1">The sequence shown here is derived from an EMBL/GenBank/DDBJ whole genome shotgun (WGS) entry which is preliminary data.</text>
</comment>
<protein>
    <submittedName>
        <fullName evidence="1">Uncharacterized protein</fullName>
    </submittedName>
</protein>
<dbReference type="GeneID" id="64630408"/>
<dbReference type="AlphaFoldDB" id="A0A9P7JAQ7"/>
<gene>
    <name evidence="1" type="ORF">BJ212DRAFT_1374114</name>
</gene>
<dbReference type="OrthoDB" id="3032327at2759"/>